<sequence>MQIIEERRQCRAPAVEVWKLLHDPLRFTEWWAGITGVEATSDGAILYAEALMPGVAIPVRVTAGLDGEQMRFGCMITDDVYIWTLEPLPDGCSVSVHVDVASDEDERVHARRAEIAASLPRLVAAAEHAAERATRCNDDMDNVTT</sequence>
<protein>
    <recommendedName>
        <fullName evidence="3">Polyketide cyclase / dehydrase and lipid transport</fullName>
    </recommendedName>
</protein>
<dbReference type="InterPro" id="IPR019587">
    <property type="entry name" value="Polyketide_cyclase/dehydratase"/>
</dbReference>
<evidence type="ECO:0000313" key="2">
    <source>
        <dbReference type="Proteomes" id="UP001500325"/>
    </source>
</evidence>
<dbReference type="Gene3D" id="3.30.530.20">
    <property type="match status" value="1"/>
</dbReference>
<keyword evidence="2" id="KW-1185">Reference proteome</keyword>
<reference evidence="2" key="1">
    <citation type="journal article" date="2019" name="Int. J. Syst. Evol. Microbiol.">
        <title>The Global Catalogue of Microorganisms (GCM) 10K type strain sequencing project: providing services to taxonomists for standard genome sequencing and annotation.</title>
        <authorList>
            <consortium name="The Broad Institute Genomics Platform"/>
            <consortium name="The Broad Institute Genome Sequencing Center for Infectious Disease"/>
            <person name="Wu L."/>
            <person name="Ma J."/>
        </authorList>
    </citation>
    <scope>NUCLEOTIDE SEQUENCE [LARGE SCALE GENOMIC DNA]</scope>
    <source>
        <strain evidence="2">JCM 18055</strain>
    </source>
</reference>
<organism evidence="1 2">
    <name type="scientific">Pseudonocardia yuanmonensis</name>
    <dbReference type="NCBI Taxonomy" id="1095914"/>
    <lineage>
        <taxon>Bacteria</taxon>
        <taxon>Bacillati</taxon>
        <taxon>Actinomycetota</taxon>
        <taxon>Actinomycetes</taxon>
        <taxon>Pseudonocardiales</taxon>
        <taxon>Pseudonocardiaceae</taxon>
        <taxon>Pseudonocardia</taxon>
    </lineage>
</organism>
<dbReference type="Proteomes" id="UP001500325">
    <property type="component" value="Unassembled WGS sequence"/>
</dbReference>
<dbReference type="Pfam" id="PF10604">
    <property type="entry name" value="Polyketide_cyc2"/>
    <property type="match status" value="1"/>
</dbReference>
<dbReference type="InterPro" id="IPR023393">
    <property type="entry name" value="START-like_dom_sf"/>
</dbReference>
<proteinExistence type="predicted"/>
<name>A0ABP8X8H6_9PSEU</name>
<dbReference type="RefSeq" id="WP_345382903.1">
    <property type="nucleotide sequence ID" value="NZ_BAABIC010000017.1"/>
</dbReference>
<comment type="caution">
    <text evidence="1">The sequence shown here is derived from an EMBL/GenBank/DDBJ whole genome shotgun (WGS) entry which is preliminary data.</text>
</comment>
<dbReference type="SUPFAM" id="SSF55961">
    <property type="entry name" value="Bet v1-like"/>
    <property type="match status" value="1"/>
</dbReference>
<evidence type="ECO:0008006" key="3">
    <source>
        <dbReference type="Google" id="ProtNLM"/>
    </source>
</evidence>
<dbReference type="EMBL" id="BAABIC010000017">
    <property type="protein sequence ID" value="GAA4702447.1"/>
    <property type="molecule type" value="Genomic_DNA"/>
</dbReference>
<accession>A0ABP8X8H6</accession>
<gene>
    <name evidence="1" type="ORF">GCM10023215_47130</name>
</gene>
<evidence type="ECO:0000313" key="1">
    <source>
        <dbReference type="EMBL" id="GAA4702447.1"/>
    </source>
</evidence>